<gene>
    <name evidence="1" type="ORF">L0665_01350</name>
</gene>
<keyword evidence="2" id="KW-1185">Reference proteome</keyword>
<dbReference type="PROSITE" id="PS51257">
    <property type="entry name" value="PROKAR_LIPOPROTEIN"/>
    <property type="match status" value="1"/>
</dbReference>
<dbReference type="InterPro" id="IPR018247">
    <property type="entry name" value="EF_Hand_1_Ca_BS"/>
</dbReference>
<name>A0A9Q4PXM7_9EURY</name>
<sequence>MNRQVLLLAAVLSIILVLACAGCSELPVDGRVIGSEGGDGAAATPTATPNWVQVATPIRTQEPTVTASPTETPSQIEVPGYAEIYSNKVYLLYDVMALNYDLKVPAMIIDLDIHPDMYTNTKRIYSDFGTKDLITIKEFYPDPHADLIITIIDRDTGDVVEENDFAQFTKENERHTITLRYPGNYQLEITGNNVEVGITISVPEANLVDNDNPFS</sequence>
<dbReference type="Proteomes" id="UP001143747">
    <property type="component" value="Unassembled WGS sequence"/>
</dbReference>
<dbReference type="EMBL" id="JAKELO010000002">
    <property type="protein sequence ID" value="MDE4907273.1"/>
    <property type="molecule type" value="Genomic_DNA"/>
</dbReference>
<evidence type="ECO:0000313" key="1">
    <source>
        <dbReference type="EMBL" id="MDE4907273.1"/>
    </source>
</evidence>
<comment type="caution">
    <text evidence="1">The sequence shown here is derived from an EMBL/GenBank/DDBJ whole genome shotgun (WGS) entry which is preliminary data.</text>
</comment>
<evidence type="ECO:0000313" key="2">
    <source>
        <dbReference type="Proteomes" id="UP001143747"/>
    </source>
</evidence>
<protein>
    <submittedName>
        <fullName evidence="1">DUF3244 domain-containing protein</fullName>
    </submittedName>
</protein>
<proteinExistence type="predicted"/>
<organism evidence="1 2">
    <name type="scientific">Methanogenium marinum</name>
    <dbReference type="NCBI Taxonomy" id="348610"/>
    <lineage>
        <taxon>Archaea</taxon>
        <taxon>Methanobacteriati</taxon>
        <taxon>Methanobacteriota</taxon>
        <taxon>Stenosarchaea group</taxon>
        <taxon>Methanomicrobia</taxon>
        <taxon>Methanomicrobiales</taxon>
        <taxon>Methanomicrobiaceae</taxon>
        <taxon>Methanogenium</taxon>
    </lineage>
</organism>
<reference evidence="1" key="1">
    <citation type="submission" date="2022-01" db="EMBL/GenBank/DDBJ databases">
        <title>Draft genome of Methanogenium marinum DSM 15558.</title>
        <authorList>
            <person name="Chen S.-C."/>
            <person name="You Y.-T."/>
        </authorList>
    </citation>
    <scope>NUCLEOTIDE SEQUENCE</scope>
    <source>
        <strain evidence="1">DSM 15558</strain>
    </source>
</reference>
<dbReference type="PROSITE" id="PS00018">
    <property type="entry name" value="EF_HAND_1"/>
    <property type="match status" value="1"/>
</dbReference>
<accession>A0A9Q4PXM7</accession>
<dbReference type="RefSeq" id="WP_274923933.1">
    <property type="nucleotide sequence ID" value="NZ_JAKELO010000002.1"/>
</dbReference>
<dbReference type="AlphaFoldDB" id="A0A9Q4PXM7"/>